<protein>
    <submittedName>
        <fullName evidence="2">Uncharacterized protein</fullName>
    </submittedName>
</protein>
<sequence>MWKSTKAGTLWPPCCHTLKGPHWLLRLGIDAPVARCRPAVTPVGGATAVDPAAKCQWSRGASIIPKQYGLSTAAIYFPCAGECSCCVLLVTVRMKLPCNCDLYHVVNSTSKWFFHTAFATTQTSKQSSMHPSSKNGINGGSSHGGHES</sequence>
<accession>A0A0E0RBX8</accession>
<dbReference type="AlphaFoldDB" id="A0A0E0RBX8"/>
<dbReference type="HOGENOM" id="CLU_1761781_0_0_1"/>
<proteinExistence type="predicted"/>
<evidence type="ECO:0000313" key="3">
    <source>
        <dbReference type="Proteomes" id="UP000008022"/>
    </source>
</evidence>
<name>A0A0E0RBX8_ORYRU</name>
<dbReference type="EnsemblPlants" id="ORUFI11G24230.1">
    <property type="protein sequence ID" value="ORUFI11G24230.1"/>
    <property type="gene ID" value="ORUFI11G24230"/>
</dbReference>
<reference evidence="2" key="2">
    <citation type="submission" date="2015-06" db="UniProtKB">
        <authorList>
            <consortium name="EnsemblPlants"/>
        </authorList>
    </citation>
    <scope>IDENTIFICATION</scope>
</reference>
<feature type="compositionally biased region" description="Gly residues" evidence="1">
    <location>
        <begin position="137"/>
        <end position="148"/>
    </location>
</feature>
<evidence type="ECO:0000313" key="2">
    <source>
        <dbReference type="EnsemblPlants" id="ORUFI11G24230.1"/>
    </source>
</evidence>
<feature type="region of interest" description="Disordered" evidence="1">
    <location>
        <begin position="125"/>
        <end position="148"/>
    </location>
</feature>
<keyword evidence="3" id="KW-1185">Reference proteome</keyword>
<evidence type="ECO:0000256" key="1">
    <source>
        <dbReference type="SAM" id="MobiDB-lite"/>
    </source>
</evidence>
<organism evidence="2 3">
    <name type="scientific">Oryza rufipogon</name>
    <name type="common">Brownbeard rice</name>
    <name type="synonym">Asian wild rice</name>
    <dbReference type="NCBI Taxonomy" id="4529"/>
    <lineage>
        <taxon>Eukaryota</taxon>
        <taxon>Viridiplantae</taxon>
        <taxon>Streptophyta</taxon>
        <taxon>Embryophyta</taxon>
        <taxon>Tracheophyta</taxon>
        <taxon>Spermatophyta</taxon>
        <taxon>Magnoliopsida</taxon>
        <taxon>Liliopsida</taxon>
        <taxon>Poales</taxon>
        <taxon>Poaceae</taxon>
        <taxon>BOP clade</taxon>
        <taxon>Oryzoideae</taxon>
        <taxon>Oryzeae</taxon>
        <taxon>Oryzinae</taxon>
        <taxon>Oryza</taxon>
    </lineage>
</organism>
<reference evidence="3" key="1">
    <citation type="submission" date="2013-06" db="EMBL/GenBank/DDBJ databases">
        <authorList>
            <person name="Zhao Q."/>
        </authorList>
    </citation>
    <scope>NUCLEOTIDE SEQUENCE</scope>
    <source>
        <strain evidence="3">cv. W1943</strain>
    </source>
</reference>
<dbReference type="Gramene" id="ORUFI11G24230.1">
    <property type="protein sequence ID" value="ORUFI11G24230.1"/>
    <property type="gene ID" value="ORUFI11G24230"/>
</dbReference>
<dbReference type="Proteomes" id="UP000008022">
    <property type="component" value="Unassembled WGS sequence"/>
</dbReference>